<gene>
    <name evidence="4" type="ORF">UQ64_15510</name>
</gene>
<dbReference type="SUPFAM" id="SSF111369">
    <property type="entry name" value="HlyD-like secretion proteins"/>
    <property type="match status" value="1"/>
</dbReference>
<sequence length="386" mass="43339">MELGIKLTDRRRKRNIQVVFMVFMGLLLFFTLFSNTIQSLTLPKVRTEKPTKGNLLFTIEGGGILQPLAEVKLSNTSGLKVEQILVKEGQRIKKGQKLIIYESKTAEQELKDEITNLEKQKIDQQNRQDQYIQSALEEDEFKIRNARRDIEKGKLDILAQENKISGLKNRLTSEKQLLSPFDGLISKLNAVEGLTSMGEPDVIVSNSSRGYRLDIIVDSAHLSSLGISAGEKIEVEVDMNHGQEARTLSGSIEEVANSESRTDSSSSNESGKAQTIAQKALRIKIVDPELKGGEQARIKFEKQSIQEGLLLSNEAIHEDREGLFVYKVDEQRGALGNVFVAQKVRIHSSEKNEKETMIQSDILYEEDSIILESSEPLEDGNRVRLQ</sequence>
<feature type="compositionally biased region" description="Low complexity" evidence="2">
    <location>
        <begin position="257"/>
        <end position="270"/>
    </location>
</feature>
<dbReference type="RefSeq" id="WP_060623723.1">
    <property type="nucleotide sequence ID" value="NZ_LCZJ02000019.1"/>
</dbReference>
<organism evidence="4 5">
    <name type="scientific">Paenibacillus etheri</name>
    <dbReference type="NCBI Taxonomy" id="1306852"/>
    <lineage>
        <taxon>Bacteria</taxon>
        <taxon>Bacillati</taxon>
        <taxon>Bacillota</taxon>
        <taxon>Bacilli</taxon>
        <taxon>Bacillales</taxon>
        <taxon>Paenibacillaceae</taxon>
        <taxon>Paenibacillus</taxon>
    </lineage>
</organism>
<keyword evidence="5" id="KW-1185">Reference proteome</keyword>
<dbReference type="GO" id="GO:0015562">
    <property type="term" value="F:efflux transmembrane transporter activity"/>
    <property type="evidence" value="ECO:0007669"/>
    <property type="project" value="TreeGrafter"/>
</dbReference>
<dbReference type="EMBL" id="LCZJ02000019">
    <property type="protein sequence ID" value="KTD86835.1"/>
    <property type="molecule type" value="Genomic_DNA"/>
</dbReference>
<dbReference type="GO" id="GO:1990281">
    <property type="term" value="C:efflux pump complex"/>
    <property type="evidence" value="ECO:0007669"/>
    <property type="project" value="TreeGrafter"/>
</dbReference>
<dbReference type="Gene3D" id="2.40.420.20">
    <property type="match status" value="1"/>
</dbReference>
<dbReference type="PANTHER" id="PTHR30469">
    <property type="entry name" value="MULTIDRUG RESISTANCE PROTEIN MDTA"/>
    <property type="match status" value="1"/>
</dbReference>
<feature type="region of interest" description="Disordered" evidence="2">
    <location>
        <begin position="253"/>
        <end position="273"/>
    </location>
</feature>
<name>A0A0W1B033_9BACL</name>
<keyword evidence="3" id="KW-1133">Transmembrane helix</keyword>
<protein>
    <submittedName>
        <fullName evidence="4">RND transporter</fullName>
    </submittedName>
</protein>
<comment type="caution">
    <text evidence="4">The sequence shown here is derived from an EMBL/GenBank/DDBJ whole genome shotgun (WGS) entry which is preliminary data.</text>
</comment>
<dbReference type="Gene3D" id="2.40.50.100">
    <property type="match status" value="1"/>
</dbReference>
<keyword evidence="1" id="KW-0175">Coiled coil</keyword>
<keyword evidence="3" id="KW-0472">Membrane</keyword>
<dbReference type="OrthoDB" id="2547524at2"/>
<dbReference type="PANTHER" id="PTHR30469:SF15">
    <property type="entry name" value="HLYD FAMILY OF SECRETION PROTEINS"/>
    <property type="match status" value="1"/>
</dbReference>
<feature type="transmembrane region" description="Helical" evidence="3">
    <location>
        <begin position="16"/>
        <end position="34"/>
    </location>
</feature>
<dbReference type="AlphaFoldDB" id="A0A0W1B033"/>
<evidence type="ECO:0000256" key="1">
    <source>
        <dbReference type="SAM" id="Coils"/>
    </source>
</evidence>
<evidence type="ECO:0000313" key="5">
    <source>
        <dbReference type="Proteomes" id="UP000054709"/>
    </source>
</evidence>
<evidence type="ECO:0000256" key="3">
    <source>
        <dbReference type="SAM" id="Phobius"/>
    </source>
</evidence>
<keyword evidence="3" id="KW-0812">Transmembrane</keyword>
<accession>A0A0W1B033</accession>
<reference evidence="4 5" key="1">
    <citation type="journal article" date="2015" name="Int. Biodeterior. Biodegradation">
        <title>Physiological and genetic screening methods for the isolation of methyl tert-butyl ether-degrading bacteria for bioremediation purposes.</title>
        <authorList>
            <person name="Guisado I.M."/>
            <person name="Purswani J."/>
            <person name="Gonzalez Lopez J."/>
            <person name="Pozo C."/>
        </authorList>
    </citation>
    <scope>NUCLEOTIDE SEQUENCE [LARGE SCALE GENOMIC DNA]</scope>
    <source>
        <strain evidence="4 5">SH7</strain>
    </source>
</reference>
<proteinExistence type="predicted"/>
<dbReference type="Proteomes" id="UP000054709">
    <property type="component" value="Unassembled WGS sequence"/>
</dbReference>
<evidence type="ECO:0000313" key="4">
    <source>
        <dbReference type="EMBL" id="KTD86835.1"/>
    </source>
</evidence>
<feature type="coiled-coil region" evidence="1">
    <location>
        <begin position="100"/>
        <end position="127"/>
    </location>
</feature>
<evidence type="ECO:0000256" key="2">
    <source>
        <dbReference type="SAM" id="MobiDB-lite"/>
    </source>
</evidence>